<feature type="domain" description="Response regulatory" evidence="2">
    <location>
        <begin position="80"/>
        <end position="204"/>
    </location>
</feature>
<dbReference type="SUPFAM" id="SSF52172">
    <property type="entry name" value="CheY-like"/>
    <property type="match status" value="1"/>
</dbReference>
<gene>
    <name evidence="3" type="ORF">DFR42_12213</name>
</gene>
<dbReference type="EMBL" id="QJKB01000022">
    <property type="protein sequence ID" value="PXX35233.1"/>
    <property type="molecule type" value="Genomic_DNA"/>
</dbReference>
<reference evidence="3 4" key="1">
    <citation type="submission" date="2018-05" db="EMBL/GenBank/DDBJ databases">
        <title>Genomic Encyclopedia of Type Strains, Phase IV (KMG-IV): sequencing the most valuable type-strain genomes for metagenomic binning, comparative biology and taxonomic classification.</title>
        <authorList>
            <person name="Goeker M."/>
        </authorList>
    </citation>
    <scope>NUCLEOTIDE SEQUENCE [LARGE SCALE GENOMIC DNA]</scope>
    <source>
        <strain evidence="3 4">DSM 19792</strain>
    </source>
</reference>
<dbReference type="GO" id="GO:0000160">
    <property type="term" value="P:phosphorelay signal transduction system"/>
    <property type="evidence" value="ECO:0007669"/>
    <property type="project" value="InterPro"/>
</dbReference>
<evidence type="ECO:0000313" key="4">
    <source>
        <dbReference type="Proteomes" id="UP000247792"/>
    </source>
</evidence>
<name>A0A318IK78_9BURK</name>
<protein>
    <recommendedName>
        <fullName evidence="2">Response regulatory domain-containing protein</fullName>
    </recommendedName>
</protein>
<dbReference type="InterPro" id="IPR011006">
    <property type="entry name" value="CheY-like_superfamily"/>
</dbReference>
<accession>A0A318IK78</accession>
<keyword evidence="4" id="KW-1185">Reference proteome</keyword>
<evidence type="ECO:0000259" key="2">
    <source>
        <dbReference type="PROSITE" id="PS50110"/>
    </source>
</evidence>
<evidence type="ECO:0000256" key="1">
    <source>
        <dbReference type="PROSITE-ProRule" id="PRU00169"/>
    </source>
</evidence>
<dbReference type="Gene3D" id="3.40.50.2300">
    <property type="match status" value="1"/>
</dbReference>
<proteinExistence type="predicted"/>
<dbReference type="InterPro" id="IPR001789">
    <property type="entry name" value="Sig_transdc_resp-reg_receiver"/>
</dbReference>
<keyword evidence="1" id="KW-0597">Phosphoprotein</keyword>
<feature type="modified residue" description="4-aspartylphosphate" evidence="1">
    <location>
        <position position="135"/>
    </location>
</feature>
<dbReference type="RefSeq" id="WP_146218995.1">
    <property type="nucleotide sequence ID" value="NZ_QJKB01000022.1"/>
</dbReference>
<organism evidence="3 4">
    <name type="scientific">Undibacterium pigrum</name>
    <dbReference type="NCBI Taxonomy" id="401470"/>
    <lineage>
        <taxon>Bacteria</taxon>
        <taxon>Pseudomonadati</taxon>
        <taxon>Pseudomonadota</taxon>
        <taxon>Betaproteobacteria</taxon>
        <taxon>Burkholderiales</taxon>
        <taxon>Oxalobacteraceae</taxon>
        <taxon>Undibacterium</taxon>
    </lineage>
</organism>
<dbReference type="OrthoDB" id="9787688at2"/>
<comment type="caution">
    <text evidence="3">The sequence shown here is derived from an EMBL/GenBank/DDBJ whole genome shotgun (WGS) entry which is preliminary data.</text>
</comment>
<dbReference type="AlphaFoldDB" id="A0A318IK78"/>
<evidence type="ECO:0000313" key="3">
    <source>
        <dbReference type="EMBL" id="PXX35233.1"/>
    </source>
</evidence>
<sequence>MKNQHSRIPGLLQSDLYVGKMAVEILSKNERSPGLGRYSYWGNAAISDGVLGADQDDDIIDFIEEDEDSLQPKLDLHPWKILIADDDSNVHDTTLLALSGVKIHDRPLEFIHAYSAKEARAVISANPDIALVLLDVVMETVDAGLKLVNIIRNEMALTNLRIVLRTGQPGYAPEQQVSEEFAIDGYTTKSKLTRSLLISVLNDTLASSHDNTDLPN</sequence>
<dbReference type="PROSITE" id="PS50110">
    <property type="entry name" value="RESPONSE_REGULATORY"/>
    <property type="match status" value="1"/>
</dbReference>
<dbReference type="Proteomes" id="UP000247792">
    <property type="component" value="Unassembled WGS sequence"/>
</dbReference>